<reference evidence="2" key="1">
    <citation type="submission" date="2007-05" db="EMBL/GenBank/DDBJ databases">
        <title>Complete sequence of Pseudomonas putida F1.</title>
        <authorList>
            <consortium name="US DOE Joint Genome Institute"/>
            <person name="Copeland A."/>
            <person name="Lucas S."/>
            <person name="Lapidus A."/>
            <person name="Barry K."/>
            <person name="Detter J.C."/>
            <person name="Glavina del Rio T."/>
            <person name="Hammon N."/>
            <person name="Israni S."/>
            <person name="Dalin E."/>
            <person name="Tice H."/>
            <person name="Pitluck S."/>
            <person name="Chain P."/>
            <person name="Malfatti S."/>
            <person name="Shin M."/>
            <person name="Vergez L."/>
            <person name="Schmutz J."/>
            <person name="Larimer F."/>
            <person name="Land M."/>
            <person name="Hauser L."/>
            <person name="Kyrpides N."/>
            <person name="Lykidis A."/>
            <person name="Parales R."/>
            <person name="Richardson P."/>
        </authorList>
    </citation>
    <scope>NUCLEOTIDE SEQUENCE [LARGE SCALE GENOMIC DNA]</scope>
    <source>
        <strain evidence="2">F1</strain>
    </source>
</reference>
<protein>
    <submittedName>
        <fullName evidence="2">Uncharacterized protein</fullName>
    </submittedName>
</protein>
<gene>
    <name evidence="2" type="ordered locus">Pput_1343</name>
</gene>
<dbReference type="HOGENOM" id="CLU_210404_0_0_6"/>
<name>A5W043_PSEP1</name>
<sequence length="71" mass="7782">MPFTALINLTPHVSIKGMTPAQPIAPPSSRPSLPKARSRAGENPLVHIILAFWALWHCRHARPPDTSLTPL</sequence>
<dbReference type="KEGG" id="ppf:Pput_1343"/>
<accession>A5W043</accession>
<evidence type="ECO:0000256" key="1">
    <source>
        <dbReference type="SAM" id="MobiDB-lite"/>
    </source>
</evidence>
<proteinExistence type="predicted"/>
<dbReference type="AlphaFoldDB" id="A5W043"/>
<organism evidence="2">
    <name type="scientific">Pseudomonas putida (strain ATCC 700007 / DSM 6899 / JCM 31910 / BCRC 17059 / LMG 24140 / F1)</name>
    <dbReference type="NCBI Taxonomy" id="351746"/>
    <lineage>
        <taxon>Bacteria</taxon>
        <taxon>Pseudomonadati</taxon>
        <taxon>Pseudomonadota</taxon>
        <taxon>Gammaproteobacteria</taxon>
        <taxon>Pseudomonadales</taxon>
        <taxon>Pseudomonadaceae</taxon>
        <taxon>Pseudomonas</taxon>
    </lineage>
</organism>
<evidence type="ECO:0000313" key="2">
    <source>
        <dbReference type="EMBL" id="ABQ77503.1"/>
    </source>
</evidence>
<dbReference type="EMBL" id="CP000712">
    <property type="protein sequence ID" value="ABQ77503.1"/>
    <property type="molecule type" value="Genomic_DNA"/>
</dbReference>
<feature type="region of interest" description="Disordered" evidence="1">
    <location>
        <begin position="18"/>
        <end position="38"/>
    </location>
</feature>